<dbReference type="SUPFAM" id="SSF57850">
    <property type="entry name" value="RING/U-box"/>
    <property type="match status" value="4"/>
</dbReference>
<sequence>MAEHRKSAQIDLEKELNCSICTELLYQPLTLLDCLHTFCGSCLKEWFSFQATTAKSLHPYTCPSCRASVRATKPNATVTTLLDMYLKANPQKQRSEEDKLEQREKYRPGDNVLPKLRVRRAGGSRAEVEEDERVVQGVVRLSLGEVGIGAATPTSTAANTLAPVDPRARERSRGSRSRDSSRGATSRDTRTDPTSRRGGRRSSRDPSREPSPAAGRHIAHQSSLRSLMSASELDPQEMQEDILRQIAEEGLLEGIDLENMDPSQEEELSERIARRYHQRREETLRERNRRREAPTAAPVRTSPTRTTTAQEPNTRRVERPPMTEAYVSAPAPPVSNPHLISSANQGTSRQRRSSNSSTRSASRVDAAIAPVVARSSSEMARETPTISTARPERARRMSHERSTTDPDRVRAMYRRNHAPTAAPVPVSPRQGEQRSHSRQRSDSNPRPPPQSPRNNHTFPLDRHTRPTNNSSPSLPTTSQQMLEPAATLAPAISNTRPSSSPSTNPHNHAQVYTEPSISCSRCSKPHIEYDVHYRCPKCSNGNYSLCLRCYRSGKGCLHWYGFGDSAYRKFDMQRPEEGYHPTVDRPHILEGRRYLKPHTPIVPTATPEQSHRMLTEEDPAKRLERGVFCDICNEFASPCYWKCDICNEGAWGYCNTCVNQGRHCTHPLLPLKEKTKSTEFGTENNTSSFELTPLIGSLDIENSPRAPPTPKSAHVIPTTSTIPLANLPFEPLSFIVDCNICSQNIHPSLSRFHCSKCENGDYDICTNCYLHLVSTGRISHDNGHMGWRRCLQGHRMAVVGFEDRAGGQCRIVVNDVVGGLALKETASPRRFPPNGGVGLRCVANWSYYPDEGVKDELMFPKGAEVREGEDINGDWFWGVYAGGKGLFPGNYCSVLGNGRV</sequence>
<dbReference type="Pfam" id="PF00097">
    <property type="entry name" value="zf-C3HC4"/>
    <property type="match status" value="1"/>
</dbReference>
<evidence type="ECO:0000256" key="5">
    <source>
        <dbReference type="ARBA" id="ARBA00022833"/>
    </source>
</evidence>
<dbReference type="OrthoDB" id="1305878at2759"/>
<keyword evidence="12" id="KW-1185">Reference proteome</keyword>
<keyword evidence="3" id="KW-0479">Metal-binding</keyword>
<feature type="compositionally biased region" description="Low complexity" evidence="8">
    <location>
        <begin position="466"/>
        <end position="478"/>
    </location>
</feature>
<dbReference type="InterPro" id="IPR001452">
    <property type="entry name" value="SH3_domain"/>
</dbReference>
<dbReference type="Gene3D" id="3.30.60.90">
    <property type="match status" value="1"/>
</dbReference>
<keyword evidence="4 7" id="KW-0863">Zinc-finger</keyword>
<name>A0A9P4TUP9_9PEZI</name>
<dbReference type="InterPro" id="IPR052256">
    <property type="entry name" value="E3_ubiquitin-ligase_CHFR"/>
</dbReference>
<dbReference type="InterPro" id="IPR018957">
    <property type="entry name" value="Znf_C3HC4_RING-type"/>
</dbReference>
<dbReference type="InterPro" id="IPR017907">
    <property type="entry name" value="Znf_RING_CS"/>
</dbReference>
<dbReference type="InterPro" id="IPR036028">
    <property type="entry name" value="SH3-like_dom_sf"/>
</dbReference>
<feature type="compositionally biased region" description="Acidic residues" evidence="8">
    <location>
        <begin position="255"/>
        <end position="268"/>
    </location>
</feature>
<evidence type="ECO:0000256" key="4">
    <source>
        <dbReference type="ARBA" id="ARBA00022771"/>
    </source>
</evidence>
<accession>A0A9P4TUP9</accession>
<evidence type="ECO:0000256" key="1">
    <source>
        <dbReference type="ARBA" id="ARBA00008649"/>
    </source>
</evidence>
<feature type="region of interest" description="Disordered" evidence="8">
    <location>
        <begin position="254"/>
        <end position="515"/>
    </location>
</feature>
<comment type="similarity">
    <text evidence="1">Belongs to the SH3RF family.</text>
</comment>
<comment type="caution">
    <text evidence="11">The sequence shown here is derived from an EMBL/GenBank/DDBJ whole genome shotgun (WGS) entry which is preliminary data.</text>
</comment>
<dbReference type="SUPFAM" id="SSF50044">
    <property type="entry name" value="SH3-domain"/>
    <property type="match status" value="1"/>
</dbReference>
<evidence type="ECO:0008006" key="13">
    <source>
        <dbReference type="Google" id="ProtNLM"/>
    </source>
</evidence>
<dbReference type="PROSITE" id="PS50135">
    <property type="entry name" value="ZF_ZZ_2"/>
    <property type="match status" value="1"/>
</dbReference>
<dbReference type="SMART" id="SM00291">
    <property type="entry name" value="ZnF_ZZ"/>
    <property type="match status" value="2"/>
</dbReference>
<evidence type="ECO:0000313" key="11">
    <source>
        <dbReference type="EMBL" id="KAF2423736.1"/>
    </source>
</evidence>
<feature type="compositionally biased region" description="Basic and acidic residues" evidence="8">
    <location>
        <begin position="431"/>
        <end position="443"/>
    </location>
</feature>
<feature type="compositionally biased region" description="Basic and acidic residues" evidence="8">
    <location>
        <begin position="390"/>
        <end position="410"/>
    </location>
</feature>
<dbReference type="GO" id="GO:0006511">
    <property type="term" value="P:ubiquitin-dependent protein catabolic process"/>
    <property type="evidence" value="ECO:0007669"/>
    <property type="project" value="TreeGrafter"/>
</dbReference>
<evidence type="ECO:0000256" key="2">
    <source>
        <dbReference type="ARBA" id="ARBA00022443"/>
    </source>
</evidence>
<feature type="domain" description="RING-type" evidence="9">
    <location>
        <begin position="18"/>
        <end position="66"/>
    </location>
</feature>
<proteinExistence type="inferred from homology"/>
<dbReference type="Proteomes" id="UP000800235">
    <property type="component" value="Unassembled WGS sequence"/>
</dbReference>
<dbReference type="InterPro" id="IPR000433">
    <property type="entry name" value="Znf_ZZ"/>
</dbReference>
<dbReference type="Gene3D" id="3.30.40.10">
    <property type="entry name" value="Zinc/RING finger domain, C3HC4 (zinc finger)"/>
    <property type="match status" value="1"/>
</dbReference>
<evidence type="ECO:0000259" key="9">
    <source>
        <dbReference type="PROSITE" id="PS50089"/>
    </source>
</evidence>
<evidence type="ECO:0000313" key="12">
    <source>
        <dbReference type="Proteomes" id="UP000800235"/>
    </source>
</evidence>
<feature type="compositionally biased region" description="Polar residues" evidence="8">
    <location>
        <begin position="301"/>
        <end position="312"/>
    </location>
</feature>
<evidence type="ECO:0000256" key="7">
    <source>
        <dbReference type="PROSITE-ProRule" id="PRU00228"/>
    </source>
</evidence>
<keyword evidence="2" id="KW-0728">SH3 domain</keyword>
<feature type="compositionally biased region" description="Polar residues" evidence="8">
    <location>
        <begin position="374"/>
        <end position="388"/>
    </location>
</feature>
<feature type="compositionally biased region" description="Basic and acidic residues" evidence="8">
    <location>
        <begin position="269"/>
        <end position="293"/>
    </location>
</feature>
<feature type="compositionally biased region" description="Low complexity" evidence="8">
    <location>
        <begin position="493"/>
        <end position="508"/>
    </location>
</feature>
<dbReference type="CDD" id="cd00174">
    <property type="entry name" value="SH3"/>
    <property type="match status" value="1"/>
</dbReference>
<dbReference type="SMART" id="SM00184">
    <property type="entry name" value="RING"/>
    <property type="match status" value="1"/>
</dbReference>
<feature type="region of interest" description="Disordered" evidence="8">
    <location>
        <begin position="88"/>
        <end position="129"/>
    </location>
</feature>
<dbReference type="EMBL" id="MU007078">
    <property type="protein sequence ID" value="KAF2423736.1"/>
    <property type="molecule type" value="Genomic_DNA"/>
</dbReference>
<dbReference type="InterPro" id="IPR043145">
    <property type="entry name" value="Znf_ZZ_sf"/>
</dbReference>
<dbReference type="GO" id="GO:0008270">
    <property type="term" value="F:zinc ion binding"/>
    <property type="evidence" value="ECO:0007669"/>
    <property type="project" value="UniProtKB-KW"/>
</dbReference>
<feature type="compositionally biased region" description="Polar residues" evidence="8">
    <location>
        <begin position="338"/>
        <end position="347"/>
    </location>
</feature>
<dbReference type="PANTHER" id="PTHR16079">
    <property type="entry name" value="UBIQUITIN LIGASE PROTEIN CHFR"/>
    <property type="match status" value="1"/>
</dbReference>
<evidence type="ECO:0000256" key="3">
    <source>
        <dbReference type="ARBA" id="ARBA00022723"/>
    </source>
</evidence>
<dbReference type="InterPro" id="IPR001841">
    <property type="entry name" value="Znf_RING"/>
</dbReference>
<dbReference type="GO" id="GO:0005634">
    <property type="term" value="C:nucleus"/>
    <property type="evidence" value="ECO:0007669"/>
    <property type="project" value="TreeGrafter"/>
</dbReference>
<evidence type="ECO:0000256" key="8">
    <source>
        <dbReference type="SAM" id="MobiDB-lite"/>
    </source>
</evidence>
<feature type="compositionally biased region" description="Basic and acidic residues" evidence="8">
    <location>
        <begin position="93"/>
        <end position="108"/>
    </location>
</feature>
<protein>
    <recommendedName>
        <fullName evidence="13">RING-type domain-containing protein</fullName>
    </recommendedName>
</protein>
<organism evidence="11 12">
    <name type="scientific">Tothia fuscella</name>
    <dbReference type="NCBI Taxonomy" id="1048955"/>
    <lineage>
        <taxon>Eukaryota</taxon>
        <taxon>Fungi</taxon>
        <taxon>Dikarya</taxon>
        <taxon>Ascomycota</taxon>
        <taxon>Pezizomycotina</taxon>
        <taxon>Dothideomycetes</taxon>
        <taxon>Pleosporomycetidae</taxon>
        <taxon>Venturiales</taxon>
        <taxon>Cylindrosympodiaceae</taxon>
        <taxon>Tothia</taxon>
    </lineage>
</organism>
<dbReference type="GO" id="GO:0016567">
    <property type="term" value="P:protein ubiquitination"/>
    <property type="evidence" value="ECO:0007669"/>
    <property type="project" value="TreeGrafter"/>
</dbReference>
<dbReference type="AlphaFoldDB" id="A0A9P4TUP9"/>
<gene>
    <name evidence="11" type="ORF">EJ08DRAFT_724396</name>
</gene>
<evidence type="ECO:0000256" key="6">
    <source>
        <dbReference type="ARBA" id="ARBA00022843"/>
    </source>
</evidence>
<evidence type="ECO:0000259" key="10">
    <source>
        <dbReference type="PROSITE" id="PS50135"/>
    </source>
</evidence>
<dbReference type="GO" id="GO:0004842">
    <property type="term" value="F:ubiquitin-protein transferase activity"/>
    <property type="evidence" value="ECO:0007669"/>
    <property type="project" value="TreeGrafter"/>
</dbReference>
<keyword evidence="6" id="KW-0832">Ubl conjugation</keyword>
<feature type="compositionally biased region" description="Basic and acidic residues" evidence="8">
    <location>
        <begin position="166"/>
        <end position="195"/>
    </location>
</feature>
<dbReference type="PANTHER" id="PTHR16079:SF4">
    <property type="entry name" value="E3 UBIQUITIN-PROTEIN LIGASE CHFR"/>
    <property type="match status" value="1"/>
</dbReference>
<dbReference type="PROSITE" id="PS00518">
    <property type="entry name" value="ZF_RING_1"/>
    <property type="match status" value="1"/>
</dbReference>
<feature type="compositionally biased region" description="Low complexity" evidence="8">
    <location>
        <begin position="353"/>
        <end position="363"/>
    </location>
</feature>
<dbReference type="SMART" id="SM00326">
    <property type="entry name" value="SH3"/>
    <property type="match status" value="1"/>
</dbReference>
<dbReference type="InterPro" id="IPR013083">
    <property type="entry name" value="Znf_RING/FYVE/PHD"/>
</dbReference>
<keyword evidence="5" id="KW-0862">Zinc</keyword>
<feature type="region of interest" description="Disordered" evidence="8">
    <location>
        <begin position="154"/>
        <end position="222"/>
    </location>
</feature>
<feature type="domain" description="ZZ-type" evidence="10">
    <location>
        <begin position="733"/>
        <end position="794"/>
    </location>
</feature>
<reference evidence="11" key="1">
    <citation type="journal article" date="2020" name="Stud. Mycol.">
        <title>101 Dothideomycetes genomes: a test case for predicting lifestyles and emergence of pathogens.</title>
        <authorList>
            <person name="Haridas S."/>
            <person name="Albert R."/>
            <person name="Binder M."/>
            <person name="Bloem J."/>
            <person name="Labutti K."/>
            <person name="Salamov A."/>
            <person name="Andreopoulos B."/>
            <person name="Baker S."/>
            <person name="Barry K."/>
            <person name="Bills G."/>
            <person name="Bluhm B."/>
            <person name="Cannon C."/>
            <person name="Castanera R."/>
            <person name="Culley D."/>
            <person name="Daum C."/>
            <person name="Ezra D."/>
            <person name="Gonzalez J."/>
            <person name="Henrissat B."/>
            <person name="Kuo A."/>
            <person name="Liang C."/>
            <person name="Lipzen A."/>
            <person name="Lutzoni F."/>
            <person name="Magnuson J."/>
            <person name="Mondo S."/>
            <person name="Nolan M."/>
            <person name="Ohm R."/>
            <person name="Pangilinan J."/>
            <person name="Park H.-J."/>
            <person name="Ramirez L."/>
            <person name="Alfaro M."/>
            <person name="Sun H."/>
            <person name="Tritt A."/>
            <person name="Yoshinaga Y."/>
            <person name="Zwiers L.-H."/>
            <person name="Turgeon B."/>
            <person name="Goodwin S."/>
            <person name="Spatafora J."/>
            <person name="Crous P."/>
            <person name="Grigoriev I."/>
        </authorList>
    </citation>
    <scope>NUCLEOTIDE SEQUENCE</scope>
    <source>
        <strain evidence="11">CBS 130266</strain>
    </source>
</reference>
<dbReference type="Gene3D" id="2.30.30.40">
    <property type="entry name" value="SH3 Domains"/>
    <property type="match status" value="1"/>
</dbReference>
<dbReference type="PROSITE" id="PS50089">
    <property type="entry name" value="ZF_RING_2"/>
    <property type="match status" value="1"/>
</dbReference>